<gene>
    <name evidence="1" type="ORF">N7460_006292</name>
</gene>
<sequence length="79" mass="8935">MLESVDSEHWKHHQRLLILEFIPLDDDACVYTKGQSKEMNSLIVHVDNSIIAAPSDAEVSEIVARIDGFFLPGKDLEEQ</sequence>
<accession>A0AAD6NAF2</accession>
<reference evidence="1" key="2">
    <citation type="submission" date="2023-01" db="EMBL/GenBank/DDBJ databases">
        <authorList>
            <person name="Petersen C."/>
        </authorList>
    </citation>
    <scope>NUCLEOTIDE SEQUENCE</scope>
    <source>
        <strain evidence="1">IBT 15450</strain>
    </source>
</reference>
<proteinExistence type="predicted"/>
<keyword evidence="2" id="KW-1185">Reference proteome</keyword>
<dbReference type="Proteomes" id="UP001219568">
    <property type="component" value="Unassembled WGS sequence"/>
</dbReference>
<name>A0AAD6NAF2_PENCN</name>
<protein>
    <submittedName>
        <fullName evidence="1">Uncharacterized protein</fullName>
    </submittedName>
</protein>
<evidence type="ECO:0000313" key="1">
    <source>
        <dbReference type="EMBL" id="KAJ6044937.1"/>
    </source>
</evidence>
<dbReference type="AlphaFoldDB" id="A0AAD6NAF2"/>
<evidence type="ECO:0000313" key="2">
    <source>
        <dbReference type="Proteomes" id="UP001219568"/>
    </source>
</evidence>
<dbReference type="EMBL" id="JAQJZL010000004">
    <property type="protein sequence ID" value="KAJ6044937.1"/>
    <property type="molecule type" value="Genomic_DNA"/>
</dbReference>
<organism evidence="1 2">
    <name type="scientific">Penicillium canescens</name>
    <dbReference type="NCBI Taxonomy" id="5083"/>
    <lineage>
        <taxon>Eukaryota</taxon>
        <taxon>Fungi</taxon>
        <taxon>Dikarya</taxon>
        <taxon>Ascomycota</taxon>
        <taxon>Pezizomycotina</taxon>
        <taxon>Eurotiomycetes</taxon>
        <taxon>Eurotiomycetidae</taxon>
        <taxon>Eurotiales</taxon>
        <taxon>Aspergillaceae</taxon>
        <taxon>Penicillium</taxon>
    </lineage>
</organism>
<reference evidence="1" key="1">
    <citation type="journal article" date="2023" name="IMA Fungus">
        <title>Comparative genomic study of the Penicillium genus elucidates a diverse pangenome and 15 lateral gene transfer events.</title>
        <authorList>
            <person name="Petersen C."/>
            <person name="Sorensen T."/>
            <person name="Nielsen M.R."/>
            <person name="Sondergaard T.E."/>
            <person name="Sorensen J.L."/>
            <person name="Fitzpatrick D.A."/>
            <person name="Frisvad J.C."/>
            <person name="Nielsen K.L."/>
        </authorList>
    </citation>
    <scope>NUCLEOTIDE SEQUENCE</scope>
    <source>
        <strain evidence="1">IBT 15450</strain>
    </source>
</reference>
<comment type="caution">
    <text evidence="1">The sequence shown here is derived from an EMBL/GenBank/DDBJ whole genome shotgun (WGS) entry which is preliminary data.</text>
</comment>